<feature type="domain" description="OmpA-like" evidence="10">
    <location>
        <begin position="63"/>
        <end position="175"/>
    </location>
</feature>
<dbReference type="SUPFAM" id="SSF103088">
    <property type="entry name" value="OmpA-like"/>
    <property type="match status" value="1"/>
</dbReference>
<evidence type="ECO:0000259" key="10">
    <source>
        <dbReference type="PROSITE" id="PS51123"/>
    </source>
</evidence>
<reference evidence="11 12" key="1">
    <citation type="submission" date="2018-09" db="EMBL/GenBank/DDBJ databases">
        <authorList>
            <person name="Wang F."/>
        </authorList>
    </citation>
    <scope>NUCLEOTIDE SEQUENCE [LARGE SCALE GENOMIC DNA]</scope>
    <source>
        <strain evidence="11 12">PLHSC7-2</strain>
    </source>
</reference>
<dbReference type="InterPro" id="IPR050330">
    <property type="entry name" value="Bact_OuterMem_StrucFunc"/>
</dbReference>
<gene>
    <name evidence="8 11" type="primary">pal</name>
    <name evidence="11" type="ORF">D1Z90_08050</name>
</gene>
<feature type="chain" id="PRO_5019425894" description="Peptidoglycan-associated lipoprotein" evidence="9">
    <location>
        <begin position="25"/>
        <end position="175"/>
    </location>
</feature>
<keyword evidence="3 8" id="KW-0472">Membrane</keyword>
<keyword evidence="1 8" id="KW-0132">Cell division</keyword>
<dbReference type="GO" id="GO:0051301">
    <property type="term" value="P:cell division"/>
    <property type="evidence" value="ECO:0007669"/>
    <property type="project" value="UniProtKB-UniRule"/>
</dbReference>
<keyword evidence="4 8" id="KW-0564">Palmitate</keyword>
<reference evidence="11 12" key="2">
    <citation type="submission" date="2019-01" db="EMBL/GenBank/DDBJ databases">
        <title>Motilimonas pumilus sp. nov., isolated from the gut of sea cucumber (Apostichopus japonicus).</title>
        <authorList>
            <person name="Wang F.-Q."/>
            <person name="Ren L.-H."/>
            <person name="Lin Y.-W."/>
            <person name="Sun G.-H."/>
            <person name="Du Z.-J."/>
            <person name="Zhao J.-X."/>
            <person name="Liu X.-J."/>
            <person name="Liu L.-J."/>
        </authorList>
    </citation>
    <scope>NUCLEOTIDE SEQUENCE [LARGE SCALE GENOMIC DNA]</scope>
    <source>
        <strain evidence="11 12">PLHSC7-2</strain>
    </source>
</reference>
<keyword evidence="12" id="KW-1185">Reference proteome</keyword>
<comment type="caution">
    <text evidence="11">The sequence shown here is derived from an EMBL/GenBank/DDBJ whole genome shotgun (WGS) entry which is preliminary data.</text>
</comment>
<comment type="function">
    <text evidence="8">Part of the Tol-Pal system, which plays a role in outer membrane invagination during cell division and is important for maintaining outer membrane integrity.</text>
</comment>
<dbReference type="EMBL" id="QZCH01000008">
    <property type="protein sequence ID" value="RJG48436.1"/>
    <property type="molecule type" value="Genomic_DNA"/>
</dbReference>
<sequence>MELNKVLKSLAVALPMMTLAACSANNEETFENQDGMNPQPEFPAGETGAVEPVDMTEEEQLVAKYGAGILETTINFAYDQSDIAPEFRKVLNAHAQYLVSSRKFVTVQGHTDERGTPEYNIALGERRAKAVVRYLQSMGVPADQLNTVSYGEEKPLTMEHSEAAYAENRRAVLVY</sequence>
<dbReference type="InterPro" id="IPR006664">
    <property type="entry name" value="OMP_bac"/>
</dbReference>
<dbReference type="InterPro" id="IPR006665">
    <property type="entry name" value="OmpA-like"/>
</dbReference>
<dbReference type="PROSITE" id="PS51123">
    <property type="entry name" value="OMPA_2"/>
    <property type="match status" value="1"/>
</dbReference>
<dbReference type="InterPro" id="IPR036737">
    <property type="entry name" value="OmpA-like_sf"/>
</dbReference>
<dbReference type="AlphaFoldDB" id="A0A418YG08"/>
<dbReference type="RefSeq" id="WP_119910246.1">
    <property type="nucleotide sequence ID" value="NZ_QZCH01000008.1"/>
</dbReference>
<evidence type="ECO:0000313" key="12">
    <source>
        <dbReference type="Proteomes" id="UP000283255"/>
    </source>
</evidence>
<dbReference type="PANTHER" id="PTHR30329">
    <property type="entry name" value="STATOR ELEMENT OF FLAGELLAR MOTOR COMPLEX"/>
    <property type="match status" value="1"/>
</dbReference>
<accession>A0A418YG08</accession>
<organism evidence="11 12">
    <name type="scientific">Motilimonas pumila</name>
    <dbReference type="NCBI Taxonomy" id="2303987"/>
    <lineage>
        <taxon>Bacteria</taxon>
        <taxon>Pseudomonadati</taxon>
        <taxon>Pseudomonadota</taxon>
        <taxon>Gammaproteobacteria</taxon>
        <taxon>Alteromonadales</taxon>
        <taxon>Alteromonadales genera incertae sedis</taxon>
        <taxon>Motilimonas</taxon>
    </lineage>
</organism>
<dbReference type="InterPro" id="IPR006690">
    <property type="entry name" value="OMPA-like_CS"/>
</dbReference>
<keyword evidence="2 8" id="KW-0732">Signal</keyword>
<proteinExistence type="inferred from homology"/>
<comment type="similarity">
    <text evidence="8">Belongs to the Pal lipoprotein family.</text>
</comment>
<evidence type="ECO:0000256" key="2">
    <source>
        <dbReference type="ARBA" id="ARBA00022729"/>
    </source>
</evidence>
<evidence type="ECO:0000256" key="3">
    <source>
        <dbReference type="ARBA" id="ARBA00023136"/>
    </source>
</evidence>
<dbReference type="PANTHER" id="PTHR30329:SF21">
    <property type="entry name" value="LIPOPROTEIN YIAD-RELATED"/>
    <property type="match status" value="1"/>
</dbReference>
<evidence type="ECO:0000256" key="5">
    <source>
        <dbReference type="ARBA" id="ARBA00023237"/>
    </source>
</evidence>
<protein>
    <recommendedName>
        <fullName evidence="8">Peptidoglycan-associated lipoprotein</fullName>
        <shortName evidence="8">PAL</shortName>
    </recommendedName>
</protein>
<dbReference type="PROSITE" id="PS51257">
    <property type="entry name" value="PROKAR_LIPOPROTEIN"/>
    <property type="match status" value="1"/>
</dbReference>
<dbReference type="InterPro" id="IPR014169">
    <property type="entry name" value="Pal_lipo_C"/>
</dbReference>
<keyword evidence="6 8" id="KW-0449">Lipoprotein</keyword>
<keyword evidence="7 8" id="KW-0131">Cell cycle</keyword>
<evidence type="ECO:0000256" key="9">
    <source>
        <dbReference type="SAM" id="SignalP"/>
    </source>
</evidence>
<dbReference type="PROSITE" id="PS01068">
    <property type="entry name" value="OMPA_1"/>
    <property type="match status" value="1"/>
</dbReference>
<dbReference type="OrthoDB" id="9809164at2"/>
<dbReference type="HAMAP" id="MF_02204">
    <property type="entry name" value="Pal"/>
    <property type="match status" value="1"/>
</dbReference>
<evidence type="ECO:0000313" key="11">
    <source>
        <dbReference type="EMBL" id="RJG48436.1"/>
    </source>
</evidence>
<evidence type="ECO:0000256" key="6">
    <source>
        <dbReference type="ARBA" id="ARBA00023288"/>
    </source>
</evidence>
<comment type="subcellular location">
    <subcellularLocation>
        <location evidence="8">Cell outer membrane</location>
        <topology evidence="8">Lipid-anchor</topology>
    </subcellularLocation>
</comment>
<evidence type="ECO:0000256" key="1">
    <source>
        <dbReference type="ARBA" id="ARBA00022618"/>
    </source>
</evidence>
<comment type="subunit">
    <text evidence="8">The Tol-Pal system is composed of five core proteins: the inner membrane proteins TolA, TolQ and TolR, the periplasmic protein TolB and the outer membrane protein Pal. They form a network linking the inner and outer membranes and the peptidoglycan layer.</text>
</comment>
<evidence type="ECO:0000256" key="8">
    <source>
        <dbReference type="HAMAP-Rule" id="MF_02204"/>
    </source>
</evidence>
<dbReference type="CDD" id="cd07185">
    <property type="entry name" value="OmpA_C-like"/>
    <property type="match status" value="1"/>
</dbReference>
<dbReference type="Gene3D" id="3.30.1330.60">
    <property type="entry name" value="OmpA-like domain"/>
    <property type="match status" value="1"/>
</dbReference>
<dbReference type="Proteomes" id="UP000283255">
    <property type="component" value="Unassembled WGS sequence"/>
</dbReference>
<name>A0A418YG08_9GAMM</name>
<dbReference type="PRINTS" id="PR01021">
    <property type="entry name" value="OMPADOMAIN"/>
</dbReference>
<dbReference type="GO" id="GO:0009279">
    <property type="term" value="C:cell outer membrane"/>
    <property type="evidence" value="ECO:0007669"/>
    <property type="project" value="UniProtKB-SubCell"/>
</dbReference>
<dbReference type="InterPro" id="IPR039001">
    <property type="entry name" value="Pal"/>
</dbReference>
<keyword evidence="5 8" id="KW-0998">Cell outer membrane</keyword>
<dbReference type="NCBIfam" id="TIGR02802">
    <property type="entry name" value="Pal_lipo"/>
    <property type="match status" value="1"/>
</dbReference>
<evidence type="ECO:0000256" key="7">
    <source>
        <dbReference type="ARBA" id="ARBA00023306"/>
    </source>
</evidence>
<evidence type="ECO:0000256" key="4">
    <source>
        <dbReference type="ARBA" id="ARBA00023139"/>
    </source>
</evidence>
<feature type="signal peptide" evidence="9">
    <location>
        <begin position="1"/>
        <end position="24"/>
    </location>
</feature>
<dbReference type="Pfam" id="PF00691">
    <property type="entry name" value="OmpA"/>
    <property type="match status" value="1"/>
</dbReference>